<gene>
    <name evidence="1" type="ORF">BJN34_08320</name>
</gene>
<protein>
    <submittedName>
        <fullName evidence="1">2,3-diaminopropionate biosynthesis protein SbnB</fullName>
    </submittedName>
</protein>
<organism evidence="1 2">
    <name type="scientific">Cupriavidus necator</name>
    <name type="common">Alcaligenes eutrophus</name>
    <name type="synonym">Ralstonia eutropha</name>
    <dbReference type="NCBI Taxonomy" id="106590"/>
    <lineage>
        <taxon>Bacteria</taxon>
        <taxon>Pseudomonadati</taxon>
        <taxon>Pseudomonadota</taxon>
        <taxon>Betaproteobacteria</taxon>
        <taxon>Burkholderiales</taxon>
        <taxon>Burkholderiaceae</taxon>
        <taxon>Cupriavidus</taxon>
    </lineage>
</organism>
<accession>A0A1U9UME0</accession>
<dbReference type="PANTHER" id="PTHR13812">
    <property type="entry name" value="KETIMINE REDUCTASE MU-CRYSTALLIN"/>
    <property type="match status" value="1"/>
</dbReference>
<dbReference type="InterPro" id="IPR023401">
    <property type="entry name" value="ODC_N"/>
</dbReference>
<sequence length="342" mass="37324">MNASIQPPAAELRYLSRADLIALGADHSDAFVQAIAEGLALHARGACVQPLKPYLRWAGADHIADRIIAMPCYVGGDNPVAGIKWIGSRQHNPQRHGLERASAVIVLNDAQTNYPVAIMEGGLISGMRTAAITAVATRHLARTDFTDVACIGCGPIARMQLQTLLEQFPGIRCIHLFDLSRDAMLAMRSQLGARFPAAGWELSASAEAAVRAADVTVTCTVADAPYLEHAWLRPGAFVANVSIMDVHKDVYEKVDKVVVDDWDQSNREKKIINQLVLEGRFSREQLHAELGEIVIGAKPGRERDDEIILLNPMGMALDDMVCARHFYQLALQRGVGVRLPLL</sequence>
<name>A0A1U9UME0_CUPNE</name>
<dbReference type="Pfam" id="PF02423">
    <property type="entry name" value="OCD_Mu_crystall"/>
    <property type="match status" value="1"/>
</dbReference>
<dbReference type="InterPro" id="IPR023866">
    <property type="entry name" value="SbnB"/>
</dbReference>
<evidence type="ECO:0000313" key="2">
    <source>
        <dbReference type="Proteomes" id="UP000189627"/>
    </source>
</evidence>
<dbReference type="Gene3D" id="3.30.1780.10">
    <property type="entry name" value="ornithine cyclodeaminase, domain 1"/>
    <property type="match status" value="1"/>
</dbReference>
<dbReference type="PANTHER" id="PTHR13812:SF19">
    <property type="entry name" value="KETIMINE REDUCTASE MU-CRYSTALLIN"/>
    <property type="match status" value="1"/>
</dbReference>
<dbReference type="GO" id="GO:0005737">
    <property type="term" value="C:cytoplasm"/>
    <property type="evidence" value="ECO:0007669"/>
    <property type="project" value="TreeGrafter"/>
</dbReference>
<evidence type="ECO:0000313" key="1">
    <source>
        <dbReference type="EMBL" id="AQV93894.1"/>
    </source>
</evidence>
<reference evidence="2" key="1">
    <citation type="submission" date="2017-02" db="EMBL/GenBank/DDBJ databases">
        <title>Complete genome sequence of Cupriavidus necator strain NH9, a 3-chlorobenzoate degrader.</title>
        <authorList>
            <person name="Moriuchi R."/>
            <person name="Dohra H."/>
            <person name="Ogawa N."/>
        </authorList>
    </citation>
    <scope>NUCLEOTIDE SEQUENCE [LARGE SCALE GENOMIC DNA]</scope>
    <source>
        <strain evidence="2">NH9</strain>
    </source>
</reference>
<dbReference type="KEGG" id="cuh:BJN34_08320"/>
<dbReference type="InterPro" id="IPR003462">
    <property type="entry name" value="ODC_Mu_crystall"/>
</dbReference>
<dbReference type="SUPFAM" id="SSF51735">
    <property type="entry name" value="NAD(P)-binding Rossmann-fold domains"/>
    <property type="match status" value="1"/>
</dbReference>
<dbReference type="EMBL" id="CP017757">
    <property type="protein sequence ID" value="AQV93894.1"/>
    <property type="molecule type" value="Genomic_DNA"/>
</dbReference>
<dbReference type="InterPro" id="IPR036291">
    <property type="entry name" value="NAD(P)-bd_dom_sf"/>
</dbReference>
<dbReference type="Proteomes" id="UP000189627">
    <property type="component" value="Chromosome 1"/>
</dbReference>
<dbReference type="Gene3D" id="3.40.50.720">
    <property type="entry name" value="NAD(P)-binding Rossmann-like Domain"/>
    <property type="match status" value="1"/>
</dbReference>
<proteinExistence type="predicted"/>
<dbReference type="GO" id="GO:0019290">
    <property type="term" value="P:siderophore biosynthetic process"/>
    <property type="evidence" value="ECO:0007669"/>
    <property type="project" value="InterPro"/>
</dbReference>
<dbReference type="NCBIfam" id="TIGR03944">
    <property type="entry name" value="dehyd_SbnB_fam"/>
    <property type="match status" value="1"/>
</dbReference>
<dbReference type="RefSeq" id="WP_078196201.1">
    <property type="nucleotide sequence ID" value="NZ_CP017757.2"/>
</dbReference>
<dbReference type="AlphaFoldDB" id="A0A1U9UME0"/>
<dbReference type="PIRSF" id="PIRSF001439">
    <property type="entry name" value="CryM"/>
    <property type="match status" value="1"/>
</dbReference>
<dbReference type="GO" id="GO:0016639">
    <property type="term" value="F:oxidoreductase activity, acting on the CH-NH2 group of donors, NAD or NADP as acceptor"/>
    <property type="evidence" value="ECO:0007669"/>
    <property type="project" value="InterPro"/>
</dbReference>
<dbReference type="OrthoDB" id="9809203at2"/>